<accession>A0ABY2Z469</accession>
<evidence type="ECO:0000256" key="3">
    <source>
        <dbReference type="ARBA" id="ARBA00023125"/>
    </source>
</evidence>
<dbReference type="NCBIfam" id="NF001030">
    <property type="entry name" value="PRK00110.1"/>
    <property type="match status" value="1"/>
</dbReference>
<evidence type="ECO:0000313" key="10">
    <source>
        <dbReference type="Proteomes" id="UP000316851"/>
    </source>
</evidence>
<evidence type="ECO:0000259" key="8">
    <source>
        <dbReference type="Pfam" id="PF20772"/>
    </source>
</evidence>
<feature type="domain" description="TACO1/YebC-like N-terminal" evidence="8">
    <location>
        <begin position="5"/>
        <end position="75"/>
    </location>
</feature>
<sequence>MSGHSKWATTKHHKAAQDAKRSQMFQKFSKEIIVAATLGGPDPDSNPALKLAIAKAKAKSMPKANIEKAISKVAGGSKEAANFQNYLYAGTAYGGINFVVSCLTDNFNRLSSNIKHYFNKHNGQLGKQGSVPYVFDQKGLIEFPDSVASEEEVMMTVLDAGAEDFKNEDGLYVITTEPSQFQKVKQALDEAFKIENYSTAEVTYIPNSEVEVDAEKANQIEEFVDLLEDDEDIQEVWHNAAFPEEE</sequence>
<dbReference type="PANTHER" id="PTHR12532">
    <property type="entry name" value="TRANSLATIONAL ACTIVATOR OF CYTOCHROME C OXIDASE 1"/>
    <property type="match status" value="1"/>
</dbReference>
<gene>
    <name evidence="9" type="ORF">FJR74_01350</name>
</gene>
<dbReference type="Gene3D" id="3.30.70.980">
    <property type="match status" value="2"/>
</dbReference>
<feature type="domain" description="TACO1/YebC-like second and third" evidence="7">
    <location>
        <begin position="84"/>
        <end position="240"/>
    </location>
</feature>
<feature type="region of interest" description="Disordered" evidence="6">
    <location>
        <begin position="1"/>
        <end position="20"/>
    </location>
</feature>
<dbReference type="NCBIfam" id="TIGR01033">
    <property type="entry name" value="YebC/PmpR family DNA-binding transcriptional regulator"/>
    <property type="match status" value="1"/>
</dbReference>
<evidence type="ECO:0000256" key="1">
    <source>
        <dbReference type="ARBA" id="ARBA00008724"/>
    </source>
</evidence>
<evidence type="ECO:0000256" key="2">
    <source>
        <dbReference type="ARBA" id="ARBA00023015"/>
    </source>
</evidence>
<dbReference type="InterPro" id="IPR002876">
    <property type="entry name" value="Transcrip_reg_TACO1-like"/>
</dbReference>
<evidence type="ECO:0000256" key="6">
    <source>
        <dbReference type="SAM" id="MobiDB-lite"/>
    </source>
</evidence>
<keyword evidence="5" id="KW-0963">Cytoplasm</keyword>
<keyword evidence="4 5" id="KW-0804">Transcription</keyword>
<keyword evidence="2 5" id="KW-0805">Transcription regulation</keyword>
<comment type="caution">
    <text evidence="9">The sequence shown here is derived from an EMBL/GenBank/DDBJ whole genome shotgun (WGS) entry which is preliminary data.</text>
</comment>
<dbReference type="Proteomes" id="UP000316851">
    <property type="component" value="Unassembled WGS sequence"/>
</dbReference>
<dbReference type="EMBL" id="VHHP01000003">
    <property type="protein sequence ID" value="TPR54070.1"/>
    <property type="molecule type" value="Genomic_DNA"/>
</dbReference>
<dbReference type="Pfam" id="PF20772">
    <property type="entry name" value="TACO1_YebC_N"/>
    <property type="match status" value="1"/>
</dbReference>
<keyword evidence="10" id="KW-1185">Reference proteome</keyword>
<dbReference type="InterPro" id="IPR029072">
    <property type="entry name" value="YebC-like"/>
</dbReference>
<reference evidence="9" key="1">
    <citation type="submission" date="2019-06" db="EMBL/GenBank/DDBJ databases">
        <title>Mycoplasma neophronis type strain whole genome sequence.</title>
        <authorList>
            <person name="Spergser J."/>
        </authorList>
    </citation>
    <scope>NUCLEOTIDE SEQUENCE [LARGE SCALE GENOMIC DNA]</scope>
    <source>
        <strain evidence="9">DSM 24097</strain>
    </source>
</reference>
<comment type="subcellular location">
    <subcellularLocation>
        <location evidence="5">Cytoplasm</location>
    </subcellularLocation>
</comment>
<organism evidence="9 10">
    <name type="scientific">Metamycoplasma neophronis</name>
    <dbReference type="NCBI Taxonomy" id="872983"/>
    <lineage>
        <taxon>Bacteria</taxon>
        <taxon>Bacillati</taxon>
        <taxon>Mycoplasmatota</taxon>
        <taxon>Mycoplasmoidales</taxon>
        <taxon>Metamycoplasmataceae</taxon>
        <taxon>Metamycoplasma</taxon>
    </lineage>
</organism>
<dbReference type="Gene3D" id="1.10.10.200">
    <property type="match status" value="1"/>
</dbReference>
<dbReference type="Pfam" id="PF01709">
    <property type="entry name" value="Transcrip_reg"/>
    <property type="match status" value="1"/>
</dbReference>
<dbReference type="InterPro" id="IPR048300">
    <property type="entry name" value="TACO1_YebC-like_2nd/3rd_dom"/>
</dbReference>
<evidence type="ECO:0000259" key="7">
    <source>
        <dbReference type="Pfam" id="PF01709"/>
    </source>
</evidence>
<proteinExistence type="inferred from homology"/>
<dbReference type="SUPFAM" id="SSF75625">
    <property type="entry name" value="YebC-like"/>
    <property type="match status" value="1"/>
</dbReference>
<dbReference type="HAMAP" id="MF_00693">
    <property type="entry name" value="Transcrip_reg_TACO1"/>
    <property type="match status" value="1"/>
</dbReference>
<evidence type="ECO:0000313" key="9">
    <source>
        <dbReference type="EMBL" id="TPR54070.1"/>
    </source>
</evidence>
<dbReference type="InterPro" id="IPR026564">
    <property type="entry name" value="Transcrip_reg_TACO1-like_dom3"/>
</dbReference>
<name>A0ABY2Z469_9BACT</name>
<evidence type="ECO:0000256" key="5">
    <source>
        <dbReference type="HAMAP-Rule" id="MF_00693"/>
    </source>
</evidence>
<dbReference type="RefSeq" id="WP_140914759.1">
    <property type="nucleotide sequence ID" value="NZ_VHHP01000003.1"/>
</dbReference>
<evidence type="ECO:0000256" key="4">
    <source>
        <dbReference type="ARBA" id="ARBA00023163"/>
    </source>
</evidence>
<comment type="similarity">
    <text evidence="1 5">Belongs to the TACO1 family.</text>
</comment>
<dbReference type="PANTHER" id="PTHR12532:SF0">
    <property type="entry name" value="TRANSLATIONAL ACTIVATOR OF CYTOCHROME C OXIDASE 1"/>
    <property type="match status" value="1"/>
</dbReference>
<dbReference type="GO" id="GO:0003677">
    <property type="term" value="F:DNA binding"/>
    <property type="evidence" value="ECO:0007669"/>
    <property type="project" value="UniProtKB-KW"/>
</dbReference>
<dbReference type="InterPro" id="IPR017856">
    <property type="entry name" value="Integrase-like_N"/>
</dbReference>
<dbReference type="NCBIfam" id="NF009044">
    <property type="entry name" value="PRK12378.1"/>
    <property type="match status" value="1"/>
</dbReference>
<protein>
    <recommendedName>
        <fullName evidence="5">Probable transcriptional regulatory protein FJR74_01350</fullName>
    </recommendedName>
</protein>
<keyword evidence="3 5" id="KW-0238">DNA-binding</keyword>
<dbReference type="InterPro" id="IPR049083">
    <property type="entry name" value="TACO1_YebC_N"/>
</dbReference>